<reference evidence="2 4" key="1">
    <citation type="journal article" date="2015" name="Genome Biol. Evol.">
        <title>Comparative Genomics of a Bacterivorous Green Alga Reveals Evolutionary Causalities and Consequences of Phago-Mixotrophic Mode of Nutrition.</title>
        <authorList>
            <person name="Burns J.A."/>
            <person name="Paasch A."/>
            <person name="Narechania A."/>
            <person name="Kim E."/>
        </authorList>
    </citation>
    <scope>NUCLEOTIDE SEQUENCE [LARGE SCALE GENOMIC DNA]</scope>
    <source>
        <strain evidence="2">PLY_AMNH</strain>
    </source>
</reference>
<organism evidence="2 4">
    <name type="scientific">Cymbomonas tetramitiformis</name>
    <dbReference type="NCBI Taxonomy" id="36881"/>
    <lineage>
        <taxon>Eukaryota</taxon>
        <taxon>Viridiplantae</taxon>
        <taxon>Chlorophyta</taxon>
        <taxon>Pyramimonadophyceae</taxon>
        <taxon>Pyramimonadales</taxon>
        <taxon>Pyramimonadaceae</taxon>
        <taxon>Cymbomonas</taxon>
    </lineage>
</organism>
<accession>A0AAE0LHN8</accession>
<evidence type="ECO:0000313" key="4">
    <source>
        <dbReference type="Proteomes" id="UP001190700"/>
    </source>
</evidence>
<evidence type="ECO:0000313" key="1">
    <source>
        <dbReference type="EMBL" id="KAK3282928.1"/>
    </source>
</evidence>
<dbReference type="EMBL" id="LGRX02003095">
    <property type="protein sequence ID" value="KAK3282928.1"/>
    <property type="molecule type" value="Genomic_DNA"/>
</dbReference>
<sequence length="270" mass="29644">MLTQAPAGTSRSYIAAKHMICEILPVVFGCDGFGLRLSDIRALFLTSKDIRDTILGLGVGDLLWRRTYYSLLGRGSGLDALESALSLPISTSSTTGADISFDTFKRAVTQLKHEFGPERIPWPHAWPGAVWREVRIGDAVFGITYSGNDICCPPQAATQSAVSGGRLRVLGGSRTYRVKLAETGAVMCAIEAHQLVELPPCGINDQSTFAAFRWCEPSSSDAVDKQQLTQRSNDGHSRLAFVMLYPNRIDRMIMSPDAMRRRNADAVRKY</sequence>
<proteinExistence type="predicted"/>
<evidence type="ECO:0000313" key="3">
    <source>
        <dbReference type="EMBL" id="KAK3285948.1"/>
    </source>
</evidence>
<dbReference type="EMBL" id="LGRX02001549">
    <property type="protein sequence ID" value="KAK3285948.1"/>
    <property type="molecule type" value="Genomic_DNA"/>
</dbReference>
<keyword evidence="4" id="KW-1185">Reference proteome</keyword>
<name>A0AAE0LHN8_9CHLO</name>
<dbReference type="AlphaFoldDB" id="A0AAE0LHN8"/>
<comment type="caution">
    <text evidence="2">The sequence shown here is derived from an EMBL/GenBank/DDBJ whole genome shotgun (WGS) entry which is preliminary data.</text>
</comment>
<reference evidence="2" key="2">
    <citation type="submission" date="2023-06" db="EMBL/GenBank/DDBJ databases">
        <title>Long-read-based genome assembly of the green algal bacterivore Cymbomonas tetramitiformis.</title>
        <authorList>
            <person name="Gyaltshen Y."/>
            <person name="Rozenberg A."/>
            <person name="Paasch A."/>
            <person name="Burns J.A."/>
            <person name="Warring S."/>
            <person name="Larson R."/>
            <person name="Maurer-Alcala X."/>
            <person name="Dacks J."/>
            <person name="Kim E."/>
        </authorList>
    </citation>
    <scope>NUCLEOTIDE SEQUENCE</scope>
    <source>
        <strain evidence="2">PLY_AMNH</strain>
    </source>
</reference>
<dbReference type="Proteomes" id="UP001190700">
    <property type="component" value="Unassembled WGS sequence"/>
</dbReference>
<protein>
    <submittedName>
        <fullName evidence="2">Uncharacterized protein</fullName>
    </submittedName>
</protein>
<dbReference type="EMBL" id="LGRX02001940">
    <property type="protein sequence ID" value="KAK3285155.1"/>
    <property type="molecule type" value="Genomic_DNA"/>
</dbReference>
<evidence type="ECO:0000313" key="2">
    <source>
        <dbReference type="EMBL" id="KAK3285155.1"/>
    </source>
</evidence>
<gene>
    <name evidence="3" type="ORF">CYMTET_6468</name>
    <name evidence="2" type="ORF">CYMTET_7212</name>
    <name evidence="1" type="ORF">CYMTET_9356</name>
</gene>